<dbReference type="GO" id="GO:0017071">
    <property type="term" value="C:intracellular cyclic nucleotide activated cation channel complex"/>
    <property type="evidence" value="ECO:0007669"/>
    <property type="project" value="TreeGrafter"/>
</dbReference>
<dbReference type="InterPro" id="IPR018490">
    <property type="entry name" value="cNMP-bd_dom_sf"/>
</dbReference>
<feature type="signal peptide" evidence="10">
    <location>
        <begin position="1"/>
        <end position="21"/>
    </location>
</feature>
<dbReference type="PANTHER" id="PTHR45638">
    <property type="entry name" value="CYCLIC NUCLEOTIDE-GATED CATION CHANNEL SUBUNIT A"/>
    <property type="match status" value="1"/>
</dbReference>
<feature type="domain" description="Cyclic nucleotide-binding" evidence="11">
    <location>
        <begin position="22"/>
        <end position="96"/>
    </location>
</feature>
<dbReference type="InterPro" id="IPR050866">
    <property type="entry name" value="CNG_cation_channel"/>
</dbReference>
<organism evidence="12 13">
    <name type="scientific">Ramazzottius varieornatus</name>
    <name type="common">Water bear</name>
    <name type="synonym">Tardigrade</name>
    <dbReference type="NCBI Taxonomy" id="947166"/>
    <lineage>
        <taxon>Eukaryota</taxon>
        <taxon>Metazoa</taxon>
        <taxon>Ecdysozoa</taxon>
        <taxon>Tardigrada</taxon>
        <taxon>Eutardigrada</taxon>
        <taxon>Parachela</taxon>
        <taxon>Hypsibioidea</taxon>
        <taxon>Ramazzottiidae</taxon>
        <taxon>Ramazzottius</taxon>
    </lineage>
</organism>
<keyword evidence="13" id="KW-1185">Reference proteome</keyword>
<dbReference type="GO" id="GO:0030553">
    <property type="term" value="F:cGMP binding"/>
    <property type="evidence" value="ECO:0007669"/>
    <property type="project" value="TreeGrafter"/>
</dbReference>
<evidence type="ECO:0000256" key="2">
    <source>
        <dbReference type="ARBA" id="ARBA00022448"/>
    </source>
</evidence>
<dbReference type="InterPro" id="IPR014710">
    <property type="entry name" value="RmlC-like_jellyroll"/>
</dbReference>
<evidence type="ECO:0000256" key="4">
    <source>
        <dbReference type="ARBA" id="ARBA00022989"/>
    </source>
</evidence>
<dbReference type="GO" id="GO:0005222">
    <property type="term" value="F:intracellularly cAMP-activated cation channel activity"/>
    <property type="evidence" value="ECO:0007669"/>
    <property type="project" value="TreeGrafter"/>
</dbReference>
<evidence type="ECO:0000256" key="7">
    <source>
        <dbReference type="ARBA" id="ARBA00023286"/>
    </source>
</evidence>
<dbReference type="CDD" id="cd00038">
    <property type="entry name" value="CAP_ED"/>
    <property type="match status" value="1"/>
</dbReference>
<dbReference type="Proteomes" id="UP000186922">
    <property type="component" value="Unassembled WGS sequence"/>
</dbReference>
<dbReference type="GO" id="GO:0005886">
    <property type="term" value="C:plasma membrane"/>
    <property type="evidence" value="ECO:0007669"/>
    <property type="project" value="TreeGrafter"/>
</dbReference>
<reference evidence="12 13" key="1">
    <citation type="journal article" date="2016" name="Nat. Commun.">
        <title>Extremotolerant tardigrade genome and improved radiotolerance of human cultured cells by tardigrade-unique protein.</title>
        <authorList>
            <person name="Hashimoto T."/>
            <person name="Horikawa D.D."/>
            <person name="Saito Y."/>
            <person name="Kuwahara H."/>
            <person name="Kozuka-Hata H."/>
            <person name="Shin-I T."/>
            <person name="Minakuchi Y."/>
            <person name="Ohishi K."/>
            <person name="Motoyama A."/>
            <person name="Aizu T."/>
            <person name="Enomoto A."/>
            <person name="Kondo K."/>
            <person name="Tanaka S."/>
            <person name="Hara Y."/>
            <person name="Koshikawa S."/>
            <person name="Sagara H."/>
            <person name="Miura T."/>
            <person name="Yokobori S."/>
            <person name="Miyagawa K."/>
            <person name="Suzuki Y."/>
            <person name="Kubo T."/>
            <person name="Oyama M."/>
            <person name="Kohara Y."/>
            <person name="Fujiyama A."/>
            <person name="Arakawa K."/>
            <person name="Katayama T."/>
            <person name="Toyoda A."/>
            <person name="Kunieda T."/>
        </authorList>
    </citation>
    <scope>NUCLEOTIDE SEQUENCE [LARGE SCALE GENOMIC DNA]</scope>
    <source>
        <strain evidence="12 13">YOKOZUNA-1</strain>
    </source>
</reference>
<gene>
    <name evidence="12" type="primary">RvY_06854-1</name>
    <name evidence="12" type="synonym">RvY_06854.1</name>
    <name evidence="12" type="ORF">RvY_06854</name>
</gene>
<keyword evidence="10" id="KW-0732">Signal</keyword>
<dbReference type="InterPro" id="IPR000595">
    <property type="entry name" value="cNMP-bd_dom"/>
</dbReference>
<dbReference type="OrthoDB" id="421226at2759"/>
<dbReference type="Gene3D" id="2.60.120.10">
    <property type="entry name" value="Jelly Rolls"/>
    <property type="match status" value="1"/>
</dbReference>
<dbReference type="PROSITE" id="PS00889">
    <property type="entry name" value="CNMP_BINDING_2"/>
    <property type="match status" value="1"/>
</dbReference>
<evidence type="ECO:0000256" key="8">
    <source>
        <dbReference type="ARBA" id="ARBA00023303"/>
    </source>
</evidence>
<dbReference type="GO" id="GO:0005223">
    <property type="term" value="F:intracellularly cGMP-activated cation channel activity"/>
    <property type="evidence" value="ECO:0007669"/>
    <property type="project" value="TreeGrafter"/>
</dbReference>
<dbReference type="EMBL" id="BDGG01000003">
    <property type="protein sequence ID" value="GAU95194.1"/>
    <property type="molecule type" value="Genomic_DNA"/>
</dbReference>
<keyword evidence="8" id="KW-0407">Ion channel</keyword>
<keyword evidence="4" id="KW-1133">Transmembrane helix</keyword>
<evidence type="ECO:0000256" key="1">
    <source>
        <dbReference type="ARBA" id="ARBA00004141"/>
    </source>
</evidence>
<dbReference type="Pfam" id="PF16526">
    <property type="entry name" value="CLZ"/>
    <property type="match status" value="1"/>
</dbReference>
<evidence type="ECO:0000259" key="11">
    <source>
        <dbReference type="PROSITE" id="PS50042"/>
    </source>
</evidence>
<feature type="chain" id="PRO_5008897867" description="Cyclic nucleotide-binding domain-containing protein" evidence="10">
    <location>
        <begin position="22"/>
        <end position="384"/>
    </location>
</feature>
<comment type="subcellular location">
    <subcellularLocation>
        <location evidence="1">Membrane</location>
        <topology evidence="1">Multi-pass membrane protein</topology>
    </subcellularLocation>
</comment>
<keyword evidence="2" id="KW-0813">Transport</keyword>
<dbReference type="InterPro" id="IPR018488">
    <property type="entry name" value="cNMP-bd_CS"/>
</dbReference>
<dbReference type="SUPFAM" id="SSF51206">
    <property type="entry name" value="cAMP-binding domain-like"/>
    <property type="match status" value="1"/>
</dbReference>
<keyword evidence="3" id="KW-0812">Transmembrane</keyword>
<evidence type="ECO:0000256" key="9">
    <source>
        <dbReference type="SAM" id="Coils"/>
    </source>
</evidence>
<keyword evidence="9" id="KW-0175">Coiled coil</keyword>
<dbReference type="SMART" id="SM00100">
    <property type="entry name" value="cNMP"/>
    <property type="match status" value="1"/>
</dbReference>
<accession>A0A1D1V012</accession>
<evidence type="ECO:0000256" key="10">
    <source>
        <dbReference type="SAM" id="SignalP"/>
    </source>
</evidence>
<evidence type="ECO:0000256" key="6">
    <source>
        <dbReference type="ARBA" id="ARBA00023136"/>
    </source>
</evidence>
<sequence>MSDVLLYMLILLSLFTMDCSCIGPGDVGKNLYIIKKGCLEVVSDDGEFVYVRLGEGSVFGEISLLNIAGIKSGTRRTANVRSVGYSDLFALSKQDLWDALEAYPEGKSKILEIGRQILIKDNLIDLVLEADINRRNQQFLDKMMKCTDGVNYLQTNLPRLIAERAAGTYRLKQRMTHLEKEIALLDRIENQRAQMWEDEKIRRKKLKIRLAEEARIKAEQDRLRAEEEARQAAEQARMVAEYRKAMADAKAAEQEQVRQAMERIRLLREEAMEKRMKLGLFGSENPDEEDGVLVKLFELTEQEMEAELKKLKWIREYEKKDLGQLVTQGSFHEHLNYFPVATYLPPTWRKLSEMRYEGDFYSELNSSKAHEPLNFVPKEFTVLK</sequence>
<evidence type="ECO:0000256" key="5">
    <source>
        <dbReference type="ARBA" id="ARBA00023065"/>
    </source>
</evidence>
<dbReference type="GO" id="GO:0044877">
    <property type="term" value="F:protein-containing complex binding"/>
    <property type="evidence" value="ECO:0007669"/>
    <property type="project" value="TreeGrafter"/>
</dbReference>
<keyword evidence="6" id="KW-0472">Membrane</keyword>
<dbReference type="PANTHER" id="PTHR45638:SF11">
    <property type="entry name" value="CYCLIC NUCLEOTIDE-GATED CATION CHANNEL SUBUNIT A"/>
    <property type="match status" value="1"/>
</dbReference>
<evidence type="ECO:0000313" key="13">
    <source>
        <dbReference type="Proteomes" id="UP000186922"/>
    </source>
</evidence>
<proteinExistence type="predicted"/>
<dbReference type="InterPro" id="IPR032406">
    <property type="entry name" value="CLZ_dom"/>
</dbReference>
<evidence type="ECO:0000256" key="3">
    <source>
        <dbReference type="ARBA" id="ARBA00022692"/>
    </source>
</evidence>
<protein>
    <recommendedName>
        <fullName evidence="11">Cyclic nucleotide-binding domain-containing protein</fullName>
    </recommendedName>
</protein>
<feature type="coiled-coil region" evidence="9">
    <location>
        <begin position="201"/>
        <end position="277"/>
    </location>
</feature>
<evidence type="ECO:0000313" key="12">
    <source>
        <dbReference type="EMBL" id="GAU95194.1"/>
    </source>
</evidence>
<dbReference type="STRING" id="947166.A0A1D1V012"/>
<dbReference type="Pfam" id="PF00027">
    <property type="entry name" value="cNMP_binding"/>
    <property type="match status" value="1"/>
</dbReference>
<dbReference type="AlphaFoldDB" id="A0A1D1V012"/>
<keyword evidence="5" id="KW-0406">Ion transport</keyword>
<dbReference type="PROSITE" id="PS50042">
    <property type="entry name" value="CNMP_BINDING_3"/>
    <property type="match status" value="1"/>
</dbReference>
<keyword evidence="7" id="KW-1071">Ligand-gated ion channel</keyword>
<dbReference type="Gene3D" id="1.20.5.300">
    <property type="match status" value="1"/>
</dbReference>
<comment type="caution">
    <text evidence="12">The sequence shown here is derived from an EMBL/GenBank/DDBJ whole genome shotgun (WGS) entry which is preliminary data.</text>
</comment>
<name>A0A1D1V012_RAMVA</name>